<feature type="transmembrane region" description="Helical" evidence="9">
    <location>
        <begin position="427"/>
        <end position="457"/>
    </location>
</feature>
<dbReference type="Pfam" id="PF00005">
    <property type="entry name" value="ABC_tran"/>
    <property type="match status" value="1"/>
</dbReference>
<dbReference type="AlphaFoldDB" id="A0A0L7QUJ7"/>
<feature type="transmembrane region" description="Helical" evidence="9">
    <location>
        <begin position="355"/>
        <end position="376"/>
    </location>
</feature>
<feature type="transmembrane region" description="Helical" evidence="9">
    <location>
        <begin position="496"/>
        <end position="516"/>
    </location>
</feature>
<dbReference type="GO" id="GO:0140359">
    <property type="term" value="F:ABC-type transporter activity"/>
    <property type="evidence" value="ECO:0007669"/>
    <property type="project" value="InterPro"/>
</dbReference>
<dbReference type="InterPro" id="IPR050352">
    <property type="entry name" value="ABCG_transporters"/>
</dbReference>
<keyword evidence="8 9" id="KW-0472">Membrane</keyword>
<evidence type="ECO:0000256" key="8">
    <source>
        <dbReference type="ARBA" id="ARBA00023136"/>
    </source>
</evidence>
<keyword evidence="7 9" id="KW-1133">Transmembrane helix</keyword>
<dbReference type="GO" id="GO:0005524">
    <property type="term" value="F:ATP binding"/>
    <property type="evidence" value="ECO:0007669"/>
    <property type="project" value="UniProtKB-KW"/>
</dbReference>
<dbReference type="STRING" id="597456.A0A0L7QUJ7"/>
<proteinExistence type="inferred from homology"/>
<dbReference type="Gene3D" id="3.40.50.300">
    <property type="entry name" value="P-loop containing nucleotide triphosphate hydrolases"/>
    <property type="match status" value="1"/>
</dbReference>
<protein>
    <submittedName>
        <fullName evidence="11">Protein scarlet</fullName>
    </submittedName>
</protein>
<keyword evidence="3" id="KW-0813">Transport</keyword>
<comment type="subcellular location">
    <subcellularLocation>
        <location evidence="1">Membrane</location>
        <topology evidence="1">Multi-pass membrane protein</topology>
    </subcellularLocation>
</comment>
<dbReference type="InterPro" id="IPR003593">
    <property type="entry name" value="AAA+_ATPase"/>
</dbReference>
<dbReference type="InterPro" id="IPR017871">
    <property type="entry name" value="ABC_transporter-like_CS"/>
</dbReference>
<dbReference type="GO" id="GO:0005886">
    <property type="term" value="C:plasma membrane"/>
    <property type="evidence" value="ECO:0007669"/>
    <property type="project" value="TreeGrafter"/>
</dbReference>
<name>A0A0L7QUJ7_9HYME</name>
<feature type="transmembrane region" description="Helical" evidence="9">
    <location>
        <begin position="464"/>
        <end position="484"/>
    </location>
</feature>
<evidence type="ECO:0000256" key="7">
    <source>
        <dbReference type="ARBA" id="ARBA00022989"/>
    </source>
</evidence>
<dbReference type="Pfam" id="PF01061">
    <property type="entry name" value="ABC2_membrane"/>
    <property type="match status" value="1"/>
</dbReference>
<sequence>MIFSADFENIETTLTWNNLTVTVSEKRNFSQSVWGNCRRRQFKESSTILKGVSGCAVTGNLIAIMGPSGAGKTTFLAALAGRTTPTAGSVKINDEILPRDAISKISSYLPQFDALPNSLTVEEHLLFSYALKMNVGKRQRRYLSTKLLTELGLIDCKEVWISKLSGGQRKRLSLASELITRPKILFLDEPTTGLDTFSALQVVQTLRTISVETIVLCTIHQPGMDIYNFFTHVLLLSDGRTAYFGTLEDATKFFSSLGYECPVGFDESEYYIKLLSPQNPETSPTNPNCKDTAARELIDKICGEFSRSSPTRIPEITNNRQLEIEPQRKAGFIRQFFWLTWRIWIQNRRTVCEGWISWLSYFLSMAAVATFYTGINPGTQEGVQNARGALYMMSSEISFTVAYSVIYEFPGQLLIYLREDGVYGSGPYYVATFLGLIPKAVLKAVIFTAVIYFILIARFDFVNFLFYCLTTSAAAICGTAYGLMFCSWIDDIDMATSIMVPIDMLFLLTAGMFYSLRSLPTYLTCFKYFSIFFYLNEALSIIYWSRVDDIDCQSSSDLPCLRNGVQVLSEYGFEETNFAWDMSGLAALTLTMSLAGYFGVRRRRKINATL</sequence>
<evidence type="ECO:0000313" key="12">
    <source>
        <dbReference type="Proteomes" id="UP000053825"/>
    </source>
</evidence>
<dbReference type="Pfam" id="PF19055">
    <property type="entry name" value="ABC2_membrane_7"/>
    <property type="match status" value="1"/>
</dbReference>
<feature type="domain" description="ABC transporter" evidence="10">
    <location>
        <begin position="24"/>
        <end position="263"/>
    </location>
</feature>
<organism evidence="11 12">
    <name type="scientific">Habropoda laboriosa</name>
    <dbReference type="NCBI Taxonomy" id="597456"/>
    <lineage>
        <taxon>Eukaryota</taxon>
        <taxon>Metazoa</taxon>
        <taxon>Ecdysozoa</taxon>
        <taxon>Arthropoda</taxon>
        <taxon>Hexapoda</taxon>
        <taxon>Insecta</taxon>
        <taxon>Pterygota</taxon>
        <taxon>Neoptera</taxon>
        <taxon>Endopterygota</taxon>
        <taxon>Hymenoptera</taxon>
        <taxon>Apocrita</taxon>
        <taxon>Aculeata</taxon>
        <taxon>Apoidea</taxon>
        <taxon>Anthophila</taxon>
        <taxon>Apidae</taxon>
        <taxon>Habropoda</taxon>
    </lineage>
</organism>
<comment type="similarity">
    <text evidence="2">Belongs to the ABC transporter superfamily. ABCG family. Eye pigment precursor importer (TC 3.A.1.204) subfamily.</text>
</comment>
<dbReference type="SMART" id="SM00382">
    <property type="entry name" value="AAA"/>
    <property type="match status" value="1"/>
</dbReference>
<dbReference type="Proteomes" id="UP000053825">
    <property type="component" value="Unassembled WGS sequence"/>
</dbReference>
<dbReference type="PROSITE" id="PS00211">
    <property type="entry name" value="ABC_TRANSPORTER_1"/>
    <property type="match status" value="1"/>
</dbReference>
<dbReference type="InterPro" id="IPR013525">
    <property type="entry name" value="ABC2_TM"/>
</dbReference>
<dbReference type="InterPro" id="IPR027417">
    <property type="entry name" value="P-loop_NTPase"/>
</dbReference>
<keyword evidence="5" id="KW-0547">Nucleotide-binding</keyword>
<evidence type="ECO:0000256" key="2">
    <source>
        <dbReference type="ARBA" id="ARBA00005814"/>
    </source>
</evidence>
<feature type="transmembrane region" description="Helical" evidence="9">
    <location>
        <begin position="388"/>
        <end position="407"/>
    </location>
</feature>
<dbReference type="PROSITE" id="PS50893">
    <property type="entry name" value="ABC_TRANSPORTER_2"/>
    <property type="match status" value="1"/>
</dbReference>
<dbReference type="PANTHER" id="PTHR48041:SF116">
    <property type="entry name" value="PROTEIN BROWN"/>
    <property type="match status" value="1"/>
</dbReference>
<dbReference type="EMBL" id="KQ414736">
    <property type="protein sequence ID" value="KOC62136.1"/>
    <property type="molecule type" value="Genomic_DNA"/>
</dbReference>
<keyword evidence="12" id="KW-1185">Reference proteome</keyword>
<gene>
    <name evidence="11" type="ORF">WH47_05228</name>
</gene>
<feature type="transmembrane region" description="Helical" evidence="9">
    <location>
        <begin position="578"/>
        <end position="600"/>
    </location>
</feature>
<dbReference type="OrthoDB" id="66620at2759"/>
<reference evidence="11 12" key="1">
    <citation type="submission" date="2015-07" db="EMBL/GenBank/DDBJ databases">
        <title>The genome of Habropoda laboriosa.</title>
        <authorList>
            <person name="Pan H."/>
            <person name="Kapheim K."/>
        </authorList>
    </citation>
    <scope>NUCLEOTIDE SEQUENCE [LARGE SCALE GENOMIC DNA]</scope>
    <source>
        <strain evidence="11">0110345459</strain>
    </source>
</reference>
<dbReference type="GO" id="GO:0016887">
    <property type="term" value="F:ATP hydrolysis activity"/>
    <property type="evidence" value="ECO:0007669"/>
    <property type="project" value="InterPro"/>
</dbReference>
<dbReference type="InterPro" id="IPR003439">
    <property type="entry name" value="ABC_transporter-like_ATP-bd"/>
</dbReference>
<evidence type="ECO:0000256" key="5">
    <source>
        <dbReference type="ARBA" id="ARBA00022741"/>
    </source>
</evidence>
<dbReference type="SUPFAM" id="SSF52540">
    <property type="entry name" value="P-loop containing nucleoside triphosphate hydrolases"/>
    <property type="match status" value="1"/>
</dbReference>
<evidence type="ECO:0000256" key="6">
    <source>
        <dbReference type="ARBA" id="ARBA00022840"/>
    </source>
</evidence>
<keyword evidence="6" id="KW-0067">ATP-binding</keyword>
<keyword evidence="4 9" id="KW-0812">Transmembrane</keyword>
<evidence type="ECO:0000256" key="9">
    <source>
        <dbReference type="SAM" id="Phobius"/>
    </source>
</evidence>
<dbReference type="PANTHER" id="PTHR48041">
    <property type="entry name" value="ABC TRANSPORTER G FAMILY MEMBER 28"/>
    <property type="match status" value="1"/>
</dbReference>
<evidence type="ECO:0000256" key="1">
    <source>
        <dbReference type="ARBA" id="ARBA00004141"/>
    </source>
</evidence>
<evidence type="ECO:0000259" key="10">
    <source>
        <dbReference type="PROSITE" id="PS50893"/>
    </source>
</evidence>
<evidence type="ECO:0000256" key="3">
    <source>
        <dbReference type="ARBA" id="ARBA00022448"/>
    </source>
</evidence>
<feature type="transmembrane region" description="Helical" evidence="9">
    <location>
        <begin position="528"/>
        <end position="545"/>
    </location>
</feature>
<dbReference type="InterPro" id="IPR043926">
    <property type="entry name" value="ABCG_dom"/>
</dbReference>
<evidence type="ECO:0000256" key="4">
    <source>
        <dbReference type="ARBA" id="ARBA00022692"/>
    </source>
</evidence>
<accession>A0A0L7QUJ7</accession>
<evidence type="ECO:0000313" key="11">
    <source>
        <dbReference type="EMBL" id="KOC62136.1"/>
    </source>
</evidence>